<evidence type="ECO:0000313" key="2">
    <source>
        <dbReference type="WBParaSite" id="maker-uti_cns_0009968-snap-gene-0.9-mRNA-1"/>
    </source>
</evidence>
<accession>A0A1I8I5D8</accession>
<dbReference type="AlphaFoldDB" id="A0A1I8I5D8"/>
<reference evidence="2 3" key="1">
    <citation type="submission" date="2016-11" db="UniProtKB">
        <authorList>
            <consortium name="WormBaseParasite"/>
        </authorList>
    </citation>
    <scope>IDENTIFICATION</scope>
</reference>
<evidence type="ECO:0000313" key="1">
    <source>
        <dbReference type="Proteomes" id="UP000095280"/>
    </source>
</evidence>
<dbReference type="Proteomes" id="UP000095280">
    <property type="component" value="Unplaced"/>
</dbReference>
<keyword evidence="1" id="KW-1185">Reference proteome</keyword>
<name>A0A1I8I5D8_9PLAT</name>
<organism evidence="1 2">
    <name type="scientific">Macrostomum lignano</name>
    <dbReference type="NCBI Taxonomy" id="282301"/>
    <lineage>
        <taxon>Eukaryota</taxon>
        <taxon>Metazoa</taxon>
        <taxon>Spiralia</taxon>
        <taxon>Lophotrochozoa</taxon>
        <taxon>Platyhelminthes</taxon>
        <taxon>Rhabditophora</taxon>
        <taxon>Macrostomorpha</taxon>
        <taxon>Macrostomida</taxon>
        <taxon>Macrostomidae</taxon>
        <taxon>Macrostomum</taxon>
    </lineage>
</organism>
<protein>
    <submittedName>
        <fullName evidence="2 3">Ash family protein</fullName>
    </submittedName>
</protein>
<dbReference type="WBParaSite" id="maker-uti_cns_0012593-snap-gene-0.7-mRNA-1">
    <property type="protein sequence ID" value="maker-uti_cns_0012593-snap-gene-0.7-mRNA-1"/>
    <property type="gene ID" value="maker-uti_cns_0012593-snap-gene-0.7"/>
</dbReference>
<dbReference type="WBParaSite" id="maker-uti_cns_0009968-snap-gene-0.9-mRNA-1">
    <property type="protein sequence ID" value="maker-uti_cns_0009968-snap-gene-0.9-mRNA-1"/>
    <property type="gene ID" value="maker-uti_cns_0009968-snap-gene-0.9"/>
</dbReference>
<proteinExistence type="predicted"/>
<evidence type="ECO:0000313" key="3">
    <source>
        <dbReference type="WBParaSite" id="maker-uti_cns_0012593-snap-gene-0.7-mRNA-1"/>
    </source>
</evidence>
<sequence>MSCTPETPGKSSVQSTASIKAVATAGTASANKIITAIMWPNVVPATAVN</sequence>